<dbReference type="InterPro" id="IPR008278">
    <property type="entry name" value="4-PPantetheinyl_Trfase_dom"/>
</dbReference>
<gene>
    <name evidence="5" type="ORF">DVR12_02115</name>
</gene>
<dbReference type="SUPFAM" id="SSF56214">
    <property type="entry name" value="4'-phosphopantetheinyl transferase"/>
    <property type="match status" value="2"/>
</dbReference>
<dbReference type="InterPro" id="IPR055066">
    <property type="entry name" value="AASDHPPT_N"/>
</dbReference>
<evidence type="ECO:0000313" key="5">
    <source>
        <dbReference type="EMBL" id="RFS26604.1"/>
    </source>
</evidence>
<evidence type="ECO:0000256" key="1">
    <source>
        <dbReference type="ARBA" id="ARBA00010990"/>
    </source>
</evidence>
<dbReference type="GO" id="GO:0008897">
    <property type="term" value="F:holo-[acyl-carrier-protein] synthase activity"/>
    <property type="evidence" value="ECO:0007669"/>
    <property type="project" value="InterPro"/>
</dbReference>
<evidence type="ECO:0000259" key="3">
    <source>
        <dbReference type="Pfam" id="PF01648"/>
    </source>
</evidence>
<dbReference type="GO" id="GO:0005829">
    <property type="term" value="C:cytosol"/>
    <property type="evidence" value="ECO:0007669"/>
    <property type="project" value="TreeGrafter"/>
</dbReference>
<reference evidence="5 6" key="1">
    <citation type="submission" date="2018-07" db="EMBL/GenBank/DDBJ databases">
        <title>Chitinophaga K2CV101002-2 sp. nov., isolated from a monsoon evergreen broad-leaved forest soil.</title>
        <authorList>
            <person name="Lv Y."/>
        </authorList>
    </citation>
    <scope>NUCLEOTIDE SEQUENCE [LARGE SCALE GENOMIC DNA]</scope>
    <source>
        <strain evidence="5 6">GDMCC 1.1288</strain>
    </source>
</reference>
<sequence>MLDPHFGKALKMIYFYNAEITKLISSELHAIPPIVQEEAKRYKHENARQAFIAGRLLLQYALKETFPHLQLSDIRYNSYNRPVLDTHYDFNLSHSGNLVVCALGNLPAVGVDIEECKPLNIEEYKDYISDEEWRNLLKAPDPLAVFYGYWTAKEAVVKAAGVGITGEFANISVVKDRVTFMNKQWHIMPVDLFNGYRCHVASAIPETIIIKHIEI</sequence>
<dbReference type="InterPro" id="IPR037143">
    <property type="entry name" value="4-PPantetheinyl_Trfase_dom_sf"/>
</dbReference>
<feature type="domain" description="4'-phosphopantetheinyl transferase" evidence="3">
    <location>
        <begin position="108"/>
        <end position="184"/>
    </location>
</feature>
<keyword evidence="6" id="KW-1185">Reference proteome</keyword>
<name>A0A3E1YGW3_9BACT</name>
<proteinExistence type="inferred from homology"/>
<keyword evidence="2" id="KW-0808">Transferase</keyword>
<dbReference type="GO" id="GO:0019878">
    <property type="term" value="P:lysine biosynthetic process via aminoadipic acid"/>
    <property type="evidence" value="ECO:0007669"/>
    <property type="project" value="TreeGrafter"/>
</dbReference>
<comment type="similarity">
    <text evidence="1">Belongs to the P-Pant transferase superfamily. Gsp/Sfp/HetI/AcpT family.</text>
</comment>
<accession>A0A3E1YGW3</accession>
<evidence type="ECO:0000256" key="2">
    <source>
        <dbReference type="ARBA" id="ARBA00022679"/>
    </source>
</evidence>
<feature type="domain" description="4'-phosphopantetheinyl transferase N-terminal" evidence="4">
    <location>
        <begin position="27"/>
        <end position="102"/>
    </location>
</feature>
<dbReference type="Pfam" id="PF22624">
    <property type="entry name" value="AASDHPPT_N"/>
    <property type="match status" value="1"/>
</dbReference>
<organism evidence="5 6">
    <name type="scientific">Chitinophaga silvatica</name>
    <dbReference type="NCBI Taxonomy" id="2282649"/>
    <lineage>
        <taxon>Bacteria</taxon>
        <taxon>Pseudomonadati</taxon>
        <taxon>Bacteroidota</taxon>
        <taxon>Chitinophagia</taxon>
        <taxon>Chitinophagales</taxon>
        <taxon>Chitinophagaceae</taxon>
        <taxon>Chitinophaga</taxon>
    </lineage>
</organism>
<dbReference type="InterPro" id="IPR050559">
    <property type="entry name" value="P-Pant_transferase_sf"/>
</dbReference>
<dbReference type="GO" id="GO:0000287">
    <property type="term" value="F:magnesium ion binding"/>
    <property type="evidence" value="ECO:0007669"/>
    <property type="project" value="InterPro"/>
</dbReference>
<dbReference type="Gene3D" id="3.90.470.20">
    <property type="entry name" value="4'-phosphopantetheinyl transferase domain"/>
    <property type="match status" value="2"/>
</dbReference>
<dbReference type="PANTHER" id="PTHR12215:SF10">
    <property type="entry name" value="L-AMINOADIPATE-SEMIALDEHYDE DEHYDROGENASE-PHOSPHOPANTETHEINYL TRANSFERASE"/>
    <property type="match status" value="1"/>
</dbReference>
<dbReference type="AlphaFoldDB" id="A0A3E1YGW3"/>
<dbReference type="Proteomes" id="UP000260644">
    <property type="component" value="Unassembled WGS sequence"/>
</dbReference>
<dbReference type="PANTHER" id="PTHR12215">
    <property type="entry name" value="PHOSPHOPANTETHEINE TRANSFERASE"/>
    <property type="match status" value="1"/>
</dbReference>
<comment type="caution">
    <text evidence="5">The sequence shown here is derived from an EMBL/GenBank/DDBJ whole genome shotgun (WGS) entry which is preliminary data.</text>
</comment>
<evidence type="ECO:0000313" key="6">
    <source>
        <dbReference type="Proteomes" id="UP000260644"/>
    </source>
</evidence>
<dbReference type="EMBL" id="QPMM01000001">
    <property type="protein sequence ID" value="RFS26604.1"/>
    <property type="molecule type" value="Genomic_DNA"/>
</dbReference>
<protein>
    <submittedName>
        <fullName evidence="5">Uncharacterized protein</fullName>
    </submittedName>
</protein>
<evidence type="ECO:0000259" key="4">
    <source>
        <dbReference type="Pfam" id="PF22624"/>
    </source>
</evidence>
<dbReference type="Pfam" id="PF01648">
    <property type="entry name" value="ACPS"/>
    <property type="match status" value="1"/>
</dbReference>